<feature type="compositionally biased region" description="Polar residues" evidence="5">
    <location>
        <begin position="19"/>
        <end position="29"/>
    </location>
</feature>
<dbReference type="Pfam" id="PF10332">
    <property type="entry name" value="DUF2418"/>
    <property type="match status" value="1"/>
</dbReference>
<dbReference type="EMBL" id="AP028216">
    <property type="protein sequence ID" value="BEI92659.1"/>
    <property type="molecule type" value="Genomic_DNA"/>
</dbReference>
<evidence type="ECO:0000256" key="5">
    <source>
        <dbReference type="SAM" id="MobiDB-lite"/>
    </source>
</evidence>
<keyword evidence="3 6" id="KW-1133">Transmembrane helix</keyword>
<evidence type="ECO:0000313" key="7">
    <source>
        <dbReference type="EMBL" id="BEI92659.1"/>
    </source>
</evidence>
<feature type="region of interest" description="Disordered" evidence="5">
    <location>
        <begin position="1"/>
        <end position="114"/>
    </location>
</feature>
<feature type="compositionally biased region" description="Basic and acidic residues" evidence="5">
    <location>
        <begin position="56"/>
        <end position="86"/>
    </location>
</feature>
<feature type="transmembrane region" description="Helical" evidence="6">
    <location>
        <begin position="254"/>
        <end position="274"/>
    </location>
</feature>
<dbReference type="GO" id="GO:0007096">
    <property type="term" value="P:regulation of exit from mitosis"/>
    <property type="evidence" value="ECO:0007669"/>
    <property type="project" value="TreeGrafter"/>
</dbReference>
<dbReference type="GO" id="GO:0043007">
    <property type="term" value="P:maintenance of rDNA"/>
    <property type="evidence" value="ECO:0007669"/>
    <property type="project" value="TreeGrafter"/>
</dbReference>
<evidence type="ECO:0000313" key="8">
    <source>
        <dbReference type="Proteomes" id="UP001233271"/>
    </source>
</evidence>
<evidence type="ECO:0000256" key="4">
    <source>
        <dbReference type="ARBA" id="ARBA00023136"/>
    </source>
</evidence>
<evidence type="ECO:0000256" key="3">
    <source>
        <dbReference type="ARBA" id="ARBA00022989"/>
    </source>
</evidence>
<keyword evidence="4 6" id="KW-0472">Membrane</keyword>
<sequence>MSQSPLARKRKSLTAFSRAPSQLSRSVTASALDEVASPSSSPSRPSSDQNAFATPPRERRSRRERESLPEASFRESPRDSVRDSSRRSTLGYSPTGTPTPAPRPHRIVYSPYATPPAGLSRSSSIPFNMAASSEAARKTEERLRAAVPGGTPKKPRYVRRRPLWKRIVESPGNALDTALFHVPTSVEEMLPPARWANPLALAFYVVHWLLLAPLRAVKPDAVLKGERGVVDSIGNRWERREAGARSGVAGTRVAFLYTFLLLVLAGANAAWLFTRYRTYDMQLRSGKDPLRSPHASPVPAPKVRPADGRPEGLPAADEAPLQKVARLVGTGLWALIKWAYRSILGAIGARPPSTITGMARGDSIQSLRVWDPPEFCLAFFCAMPPGAPLIAYFLTSQHPFLTPLILAVAAAVMSHLAACFTQLIKDRMLLSAEVMREYDQRFVYKRVFAPMVDRGVGTSDAVMLP</sequence>
<evidence type="ECO:0000256" key="1">
    <source>
        <dbReference type="ARBA" id="ARBA00004127"/>
    </source>
</evidence>
<dbReference type="InterPro" id="IPR018819">
    <property type="entry name" value="Nur1/Mug154"/>
</dbReference>
<dbReference type="GO" id="GO:0012505">
    <property type="term" value="C:endomembrane system"/>
    <property type="evidence" value="ECO:0007669"/>
    <property type="project" value="UniProtKB-SubCell"/>
</dbReference>
<reference evidence="7" key="1">
    <citation type="journal article" date="2023" name="BMC Genomics">
        <title>Chromosome-level genome assemblies of Cutaneotrichosporon spp. (Trichosporonales, Basidiomycota) reveal imbalanced evolution between nucleotide sequences and chromosome synteny.</title>
        <authorList>
            <person name="Kobayashi Y."/>
            <person name="Kayamori A."/>
            <person name="Aoki K."/>
            <person name="Shiwa Y."/>
            <person name="Matsutani M."/>
            <person name="Fujita N."/>
            <person name="Sugita T."/>
            <person name="Iwasaki W."/>
            <person name="Tanaka N."/>
            <person name="Takashima M."/>
        </authorList>
    </citation>
    <scope>NUCLEOTIDE SEQUENCE</scope>
    <source>
        <strain evidence="7">HIS019</strain>
    </source>
</reference>
<dbReference type="RefSeq" id="XP_060457924.1">
    <property type="nucleotide sequence ID" value="XM_060601429.1"/>
</dbReference>
<protein>
    <recommendedName>
        <fullName evidence="9">Nuclear rim protein 1</fullName>
    </recommendedName>
</protein>
<gene>
    <name evidence="7" type="ORF">CcaverHIS019_0502870</name>
</gene>
<accession>A0AA48L627</accession>
<name>A0AA48L627_9TREE</name>
<keyword evidence="8" id="KW-1185">Reference proteome</keyword>
<feature type="transmembrane region" description="Helical" evidence="6">
    <location>
        <begin position="400"/>
        <end position="420"/>
    </location>
</feature>
<dbReference type="Proteomes" id="UP001233271">
    <property type="component" value="Chromosome 5"/>
</dbReference>
<organism evidence="7 8">
    <name type="scientific">Cutaneotrichosporon cavernicola</name>
    <dbReference type="NCBI Taxonomy" id="279322"/>
    <lineage>
        <taxon>Eukaryota</taxon>
        <taxon>Fungi</taxon>
        <taxon>Dikarya</taxon>
        <taxon>Basidiomycota</taxon>
        <taxon>Agaricomycotina</taxon>
        <taxon>Tremellomycetes</taxon>
        <taxon>Trichosporonales</taxon>
        <taxon>Trichosporonaceae</taxon>
        <taxon>Cutaneotrichosporon</taxon>
    </lineage>
</organism>
<dbReference type="PANTHER" id="PTHR28293">
    <property type="entry name" value="NUCLEAR RIM PROTEIN 1"/>
    <property type="match status" value="1"/>
</dbReference>
<proteinExistence type="predicted"/>
<feature type="region of interest" description="Disordered" evidence="5">
    <location>
        <begin position="287"/>
        <end position="315"/>
    </location>
</feature>
<feature type="transmembrane region" description="Helical" evidence="6">
    <location>
        <begin position="375"/>
        <end position="394"/>
    </location>
</feature>
<dbReference type="AlphaFoldDB" id="A0AA48L627"/>
<comment type="subcellular location">
    <subcellularLocation>
        <location evidence="1">Endomembrane system</location>
        <topology evidence="1">Multi-pass membrane protein</topology>
    </subcellularLocation>
</comment>
<feature type="compositionally biased region" description="Low complexity" evidence="5">
    <location>
        <begin position="37"/>
        <end position="47"/>
    </location>
</feature>
<dbReference type="PANTHER" id="PTHR28293:SF1">
    <property type="entry name" value="NUCLEAR RIM PROTEIN 1"/>
    <property type="match status" value="1"/>
</dbReference>
<evidence type="ECO:0000256" key="6">
    <source>
        <dbReference type="SAM" id="Phobius"/>
    </source>
</evidence>
<dbReference type="GeneID" id="85496529"/>
<dbReference type="KEGG" id="ccac:CcaHIS019_0502870"/>
<keyword evidence="2 6" id="KW-0812">Transmembrane</keyword>
<evidence type="ECO:0000256" key="2">
    <source>
        <dbReference type="ARBA" id="ARBA00022692"/>
    </source>
</evidence>
<evidence type="ECO:0008006" key="9">
    <source>
        <dbReference type="Google" id="ProtNLM"/>
    </source>
</evidence>